<organism evidence="9 10">
    <name type="scientific">Ceratobasidium theobromae</name>
    <dbReference type="NCBI Taxonomy" id="1582974"/>
    <lineage>
        <taxon>Eukaryota</taxon>
        <taxon>Fungi</taxon>
        <taxon>Dikarya</taxon>
        <taxon>Basidiomycota</taxon>
        <taxon>Agaricomycotina</taxon>
        <taxon>Agaricomycetes</taxon>
        <taxon>Cantharellales</taxon>
        <taxon>Ceratobasidiaceae</taxon>
        <taxon>Ceratobasidium</taxon>
    </lineage>
</organism>
<keyword evidence="4 8" id="KW-0812">Transmembrane</keyword>
<evidence type="ECO:0000313" key="10">
    <source>
        <dbReference type="Proteomes" id="UP000383932"/>
    </source>
</evidence>
<comment type="caution">
    <text evidence="9">The sequence shown here is derived from an EMBL/GenBank/DDBJ whole genome shotgun (WGS) entry which is preliminary data.</text>
</comment>
<feature type="region of interest" description="Disordered" evidence="7">
    <location>
        <begin position="1"/>
        <end position="24"/>
    </location>
</feature>
<gene>
    <name evidence="9" type="ORF">CTheo_4472</name>
</gene>
<evidence type="ECO:0000256" key="6">
    <source>
        <dbReference type="ARBA" id="ARBA00023136"/>
    </source>
</evidence>
<evidence type="ECO:0000256" key="5">
    <source>
        <dbReference type="ARBA" id="ARBA00022989"/>
    </source>
</evidence>
<feature type="transmembrane region" description="Helical" evidence="8">
    <location>
        <begin position="700"/>
        <end position="727"/>
    </location>
</feature>
<dbReference type="EMBL" id="SSOP01000077">
    <property type="protein sequence ID" value="KAB5592090.1"/>
    <property type="molecule type" value="Genomic_DNA"/>
</dbReference>
<feature type="transmembrane region" description="Helical" evidence="8">
    <location>
        <begin position="589"/>
        <end position="609"/>
    </location>
</feature>
<evidence type="ECO:0000256" key="1">
    <source>
        <dbReference type="ARBA" id="ARBA00004127"/>
    </source>
</evidence>
<dbReference type="Pfam" id="PF08449">
    <property type="entry name" value="UAA"/>
    <property type="match status" value="1"/>
</dbReference>
<dbReference type="PANTHER" id="PTHR10778">
    <property type="entry name" value="SOLUTE CARRIER FAMILY 35 MEMBER B"/>
    <property type="match status" value="1"/>
</dbReference>
<keyword evidence="10" id="KW-1185">Reference proteome</keyword>
<feature type="transmembrane region" description="Helical" evidence="8">
    <location>
        <begin position="739"/>
        <end position="762"/>
    </location>
</feature>
<keyword evidence="6 8" id="KW-0472">Membrane</keyword>
<sequence length="804" mass="86793">MTTTNPTIPSSRHRSHPSQPTPAPTAISLCAETQKLSGTEFHNHVVNQSNSPITPPLRTRHVNPSDSSGSISTLATRQSIPVILVQGSTHQFTTTIALTPAFRGILIPSSHPASNRSEPRVSQNWSVGDSRRSALPIPSVEYIIVMGGTASPPSGSSHSIAQTAESADPVGKVAASNTSRVKTADTTALAALNARSVSAITPMAEPSYVNIPTVSARVTSPRIHRADNHIMPDASTSALVHTVFQSTLAECNALALEYTASHNPHAGSLITFTQFLLVALAGLRHRLYIAPFQPRNRDALADEIARALLRERANGGGAHIKVAVQGSGPAGELCGSVAERLRTLSPVSVIRASQSGFVQAGKTNWGALKHELLDPLMPSGSQKYITRAYDPDGRVLDRPRVLPTATRKSILLVDGEDLLVDRELGRYWDFVVILDSDASSPRDNHVHKRPRMIVQNAESKPRITWTNVVVPMPLLVKLFRLRFRPLKIPLSHWIVQVVLFLITSLLNNAAFKYSIPMAVHIIFRSGGLVVNLLLGLALGKRHAVWPRAVVSVLVVTAGVALSTMSSLSHKHPQRPKDGDFHTASFNREHAIGLVLLTLALLLSSLMGLAQERTYAMFGRHWQEGMFYLHFLALPMFALPGIQGDLVEQIKIANASPKIELGIHSLATPIQNLAGLPVFRPGGPLGTRPSGTFDWVLERVLAFPLFSITLPCFYVPLAVNVFTQFLCVGGVHRLTSRVSSLTVTLVLVVRKAVSLWISVVLIGGSRGDVWLWGGAAAVVVGTVAYSLDQGRPKSSVPKSKGDKDL</sequence>
<accession>A0A5N5QK31</accession>
<keyword evidence="3" id="KW-0762">Sugar transport</keyword>
<dbReference type="Proteomes" id="UP000383932">
    <property type="component" value="Unassembled WGS sequence"/>
</dbReference>
<dbReference type="GO" id="GO:0005462">
    <property type="term" value="F:UDP-N-acetylglucosamine transmembrane transporter activity"/>
    <property type="evidence" value="ECO:0007669"/>
    <property type="project" value="TreeGrafter"/>
</dbReference>
<proteinExistence type="predicted"/>
<evidence type="ECO:0000256" key="4">
    <source>
        <dbReference type="ARBA" id="ARBA00022692"/>
    </source>
</evidence>
<reference evidence="9 10" key="1">
    <citation type="journal article" date="2019" name="Fungal Biol. Biotechnol.">
        <title>Draft genome sequence of fastidious pathogen Ceratobasidium theobromae, which causes vascular-streak dieback in Theobroma cacao.</title>
        <authorList>
            <person name="Ali S.S."/>
            <person name="Asman A."/>
            <person name="Shao J."/>
            <person name="Firmansyah A.P."/>
            <person name="Susilo A.W."/>
            <person name="Rosmana A."/>
            <person name="McMahon P."/>
            <person name="Junaid M."/>
            <person name="Guest D."/>
            <person name="Kheng T.Y."/>
            <person name="Meinhardt L.W."/>
            <person name="Bailey B.A."/>
        </authorList>
    </citation>
    <scope>NUCLEOTIDE SEQUENCE [LARGE SCALE GENOMIC DNA]</scope>
    <source>
        <strain evidence="9 10">CT2</strain>
    </source>
</reference>
<feature type="transmembrane region" description="Helical" evidence="8">
    <location>
        <begin position="548"/>
        <end position="569"/>
    </location>
</feature>
<evidence type="ECO:0000256" key="7">
    <source>
        <dbReference type="SAM" id="MobiDB-lite"/>
    </source>
</evidence>
<feature type="transmembrane region" description="Helical" evidence="8">
    <location>
        <begin position="493"/>
        <end position="511"/>
    </location>
</feature>
<evidence type="ECO:0000256" key="2">
    <source>
        <dbReference type="ARBA" id="ARBA00022448"/>
    </source>
</evidence>
<feature type="compositionally biased region" description="Polar residues" evidence="7">
    <location>
        <begin position="62"/>
        <end position="72"/>
    </location>
</feature>
<comment type="subcellular location">
    <subcellularLocation>
        <location evidence="1">Endomembrane system</location>
        <topology evidence="1">Multi-pass membrane protein</topology>
    </subcellularLocation>
</comment>
<dbReference type="GO" id="GO:0005464">
    <property type="term" value="F:UDP-xylose transmembrane transporter activity"/>
    <property type="evidence" value="ECO:0007669"/>
    <property type="project" value="TreeGrafter"/>
</dbReference>
<keyword evidence="5 8" id="KW-1133">Transmembrane helix</keyword>
<feature type="transmembrane region" description="Helical" evidence="8">
    <location>
        <begin position="621"/>
        <end position="641"/>
    </location>
</feature>
<dbReference type="GO" id="GO:0000139">
    <property type="term" value="C:Golgi membrane"/>
    <property type="evidence" value="ECO:0007669"/>
    <property type="project" value="TreeGrafter"/>
</dbReference>
<dbReference type="InterPro" id="IPR013657">
    <property type="entry name" value="SCL35B1-4/HUT1"/>
</dbReference>
<dbReference type="OrthoDB" id="999962at2759"/>
<evidence type="ECO:0000256" key="3">
    <source>
        <dbReference type="ARBA" id="ARBA00022597"/>
    </source>
</evidence>
<protein>
    <submittedName>
        <fullName evidence="9">UAA transporter family protein</fullName>
    </submittedName>
</protein>
<feature type="transmembrane region" description="Helical" evidence="8">
    <location>
        <begin position="768"/>
        <end position="786"/>
    </location>
</feature>
<name>A0A5N5QK31_9AGAM</name>
<feature type="transmembrane region" description="Helical" evidence="8">
    <location>
        <begin position="517"/>
        <end position="536"/>
    </location>
</feature>
<dbReference type="PANTHER" id="PTHR10778:SF4">
    <property type="entry name" value="NUCLEOTIDE SUGAR TRANSPORTER SLC35B4"/>
    <property type="match status" value="1"/>
</dbReference>
<evidence type="ECO:0000313" key="9">
    <source>
        <dbReference type="EMBL" id="KAB5592090.1"/>
    </source>
</evidence>
<feature type="region of interest" description="Disordered" evidence="7">
    <location>
        <begin position="46"/>
        <end position="72"/>
    </location>
</feature>
<dbReference type="AlphaFoldDB" id="A0A5N5QK31"/>
<evidence type="ECO:0000256" key="8">
    <source>
        <dbReference type="SAM" id="Phobius"/>
    </source>
</evidence>
<dbReference type="GO" id="GO:0005789">
    <property type="term" value="C:endoplasmic reticulum membrane"/>
    <property type="evidence" value="ECO:0007669"/>
    <property type="project" value="TreeGrafter"/>
</dbReference>
<keyword evidence="2" id="KW-0813">Transport</keyword>